<dbReference type="InterPro" id="IPR007213">
    <property type="entry name" value="Ppm1/Ppm2/Tcmp"/>
</dbReference>
<dbReference type="PANTHER" id="PTHR43619:SF2">
    <property type="entry name" value="S-ADENOSYL-L-METHIONINE-DEPENDENT METHYLTRANSFERASES SUPERFAMILY PROTEIN"/>
    <property type="match status" value="1"/>
</dbReference>
<evidence type="ECO:0000313" key="6">
    <source>
        <dbReference type="Proteomes" id="UP000677305"/>
    </source>
</evidence>
<proteinExistence type="inferred from homology"/>
<sequence length="287" mass="33150">MKSITTSEKAAMIRAMEMMFLKNERLYDDQYSIKFITAFNRFFLKIMKPKCIRNWMVNFMDKTGPGVYGGIISRTKYMDDALETAIANKFDAIVNLGGGYDTKCLRFDMKGLEYYHVDQKSVITNYEKIMSGLQCGIPSYVRFVPIDFDTQRLEDELVKAGYSKDNRTLFLWEGVTQYITIEAVIGTLEFIASCSKGSQVTFTYVIKSVLTSPINFPEYSKMLKLGKRIGEEWITGFEPNNISEFLKEHGLKLIEDVGDIEYRERYFKPIGREISIMPIERMAFAEV</sequence>
<evidence type="ECO:0000256" key="3">
    <source>
        <dbReference type="ARBA" id="ARBA00022679"/>
    </source>
</evidence>
<dbReference type="SUPFAM" id="SSF53335">
    <property type="entry name" value="S-adenosyl-L-methionine-dependent methyltransferases"/>
    <property type="match status" value="1"/>
</dbReference>
<dbReference type="Pfam" id="PF04072">
    <property type="entry name" value="LCM"/>
    <property type="match status" value="1"/>
</dbReference>
<dbReference type="RefSeq" id="WP_212692101.1">
    <property type="nucleotide sequence ID" value="NZ_CP058561.1"/>
</dbReference>
<dbReference type="PANTHER" id="PTHR43619">
    <property type="entry name" value="S-ADENOSYL-L-METHIONINE-DEPENDENT METHYLTRANSFERASE YKTD-RELATED"/>
    <property type="match status" value="1"/>
</dbReference>
<dbReference type="EMBL" id="CP058561">
    <property type="protein sequence ID" value="QUH27790.1"/>
    <property type="molecule type" value="Genomic_DNA"/>
</dbReference>
<dbReference type="GO" id="GO:0032259">
    <property type="term" value="P:methylation"/>
    <property type="evidence" value="ECO:0007669"/>
    <property type="project" value="UniProtKB-KW"/>
</dbReference>
<comment type="similarity">
    <text evidence="1 4">Belongs to the UPF0677 family.</text>
</comment>
<dbReference type="NCBIfam" id="TIGR00027">
    <property type="entry name" value="mthyl_TIGR00027"/>
    <property type="match status" value="1"/>
</dbReference>
<evidence type="ECO:0000313" key="5">
    <source>
        <dbReference type="EMBL" id="QUH27790.1"/>
    </source>
</evidence>
<dbReference type="AlphaFoldDB" id="A0A8J8SAW4"/>
<dbReference type="InterPro" id="IPR029063">
    <property type="entry name" value="SAM-dependent_MTases_sf"/>
</dbReference>
<keyword evidence="3" id="KW-0808">Transferase</keyword>
<dbReference type="KEGG" id="vgu:HYG85_02210"/>
<keyword evidence="4" id="KW-0949">S-adenosyl-L-methionine</keyword>
<name>A0A8J8SAW4_9FIRM</name>
<organism evidence="5 6">
    <name type="scientific">Vallitalea guaymasensis</name>
    <dbReference type="NCBI Taxonomy" id="1185412"/>
    <lineage>
        <taxon>Bacteria</taxon>
        <taxon>Bacillati</taxon>
        <taxon>Bacillota</taxon>
        <taxon>Clostridia</taxon>
        <taxon>Lachnospirales</taxon>
        <taxon>Vallitaleaceae</taxon>
        <taxon>Vallitalea</taxon>
    </lineage>
</organism>
<accession>A0A8J8SAW4</accession>
<protein>
    <recommendedName>
        <fullName evidence="4">S-adenosyl-L-methionine-dependent methyltransferase</fullName>
        <ecNumber evidence="4">2.1.1.-</ecNumber>
    </recommendedName>
</protein>
<dbReference type="InterPro" id="IPR011610">
    <property type="entry name" value="SAM_mthyl_Trfase_ML2640-like"/>
</dbReference>
<keyword evidence="6" id="KW-1185">Reference proteome</keyword>
<gene>
    <name evidence="5" type="ORF">HYG85_02210</name>
</gene>
<evidence type="ECO:0000256" key="1">
    <source>
        <dbReference type="ARBA" id="ARBA00008138"/>
    </source>
</evidence>
<dbReference type="Proteomes" id="UP000677305">
    <property type="component" value="Chromosome"/>
</dbReference>
<dbReference type="GO" id="GO:0008168">
    <property type="term" value="F:methyltransferase activity"/>
    <property type="evidence" value="ECO:0007669"/>
    <property type="project" value="UniProtKB-UniRule"/>
</dbReference>
<reference evidence="5 6" key="1">
    <citation type="submission" date="2020-07" db="EMBL/GenBank/DDBJ databases">
        <title>Vallitalea guaymasensis genome.</title>
        <authorList>
            <person name="Postec A."/>
        </authorList>
    </citation>
    <scope>NUCLEOTIDE SEQUENCE [LARGE SCALE GENOMIC DNA]</scope>
    <source>
        <strain evidence="5 6">Ra1766G1</strain>
    </source>
</reference>
<keyword evidence="2 4" id="KW-0489">Methyltransferase</keyword>
<dbReference type="EC" id="2.1.1.-" evidence="4"/>
<dbReference type="Gene3D" id="3.40.50.150">
    <property type="entry name" value="Vaccinia Virus protein VP39"/>
    <property type="match status" value="1"/>
</dbReference>
<comment type="function">
    <text evidence="4">Exhibits S-adenosyl-L-methionine-dependent methyltransferase activity.</text>
</comment>
<evidence type="ECO:0000256" key="4">
    <source>
        <dbReference type="RuleBase" id="RU362030"/>
    </source>
</evidence>
<evidence type="ECO:0000256" key="2">
    <source>
        <dbReference type="ARBA" id="ARBA00022603"/>
    </source>
</evidence>